<dbReference type="Proteomes" id="UP000226192">
    <property type="component" value="Unassembled WGS sequence"/>
</dbReference>
<dbReference type="PANTHER" id="PTHR47558:SF1">
    <property type="entry name" value="HISTONE DEACETYLASE HOS3"/>
    <property type="match status" value="1"/>
</dbReference>
<proteinExistence type="predicted"/>
<reference evidence="3 4" key="1">
    <citation type="submission" date="2017-06" db="EMBL/GenBank/DDBJ databases">
        <title>Ant-infecting Ophiocordyceps genomes reveal a high diversity of potential behavioral manipulation genes and a possible major role for enterotoxins.</title>
        <authorList>
            <person name="De Bekker C."/>
            <person name="Evans H.C."/>
            <person name="Brachmann A."/>
            <person name="Hughes D.P."/>
        </authorList>
    </citation>
    <scope>NUCLEOTIDE SEQUENCE [LARGE SCALE GENOMIC DNA]</scope>
    <source>
        <strain evidence="3 4">Map64</strain>
    </source>
</reference>
<protein>
    <recommendedName>
        <fullName evidence="2">Histone deacetylase domain-containing protein</fullName>
    </recommendedName>
</protein>
<dbReference type="AlphaFoldDB" id="A0A2C5XRB0"/>
<name>A0A2C5XRB0_9HYPO</name>
<dbReference type="InterPro" id="IPR023696">
    <property type="entry name" value="Ureohydrolase_dom_sf"/>
</dbReference>
<evidence type="ECO:0000313" key="3">
    <source>
        <dbReference type="EMBL" id="PHH59805.1"/>
    </source>
</evidence>
<feature type="domain" description="Histone deacetylase" evidence="2">
    <location>
        <begin position="249"/>
        <end position="577"/>
    </location>
</feature>
<dbReference type="Gene3D" id="3.40.800.20">
    <property type="entry name" value="Histone deacetylase domain"/>
    <property type="match status" value="1"/>
</dbReference>
<dbReference type="EMBL" id="NJET01000181">
    <property type="protein sequence ID" value="PHH59805.1"/>
    <property type="molecule type" value="Genomic_DNA"/>
</dbReference>
<feature type="region of interest" description="Disordered" evidence="1">
    <location>
        <begin position="992"/>
        <end position="1028"/>
    </location>
</feature>
<evidence type="ECO:0000256" key="1">
    <source>
        <dbReference type="SAM" id="MobiDB-lite"/>
    </source>
</evidence>
<feature type="region of interest" description="Disordered" evidence="1">
    <location>
        <begin position="37"/>
        <end position="120"/>
    </location>
</feature>
<feature type="compositionally biased region" description="Polar residues" evidence="1">
    <location>
        <begin position="647"/>
        <end position="656"/>
    </location>
</feature>
<dbReference type="InterPro" id="IPR000286">
    <property type="entry name" value="HDACs"/>
</dbReference>
<dbReference type="GO" id="GO:0005634">
    <property type="term" value="C:nucleus"/>
    <property type="evidence" value="ECO:0007669"/>
    <property type="project" value="TreeGrafter"/>
</dbReference>
<dbReference type="SUPFAM" id="SSF52768">
    <property type="entry name" value="Arginase/deacetylase"/>
    <property type="match status" value="1"/>
</dbReference>
<feature type="compositionally biased region" description="Polar residues" evidence="1">
    <location>
        <begin position="37"/>
        <end position="47"/>
    </location>
</feature>
<feature type="region of interest" description="Disordered" evidence="1">
    <location>
        <begin position="720"/>
        <end position="904"/>
    </location>
</feature>
<feature type="compositionally biased region" description="Low complexity" evidence="1">
    <location>
        <begin position="88"/>
        <end position="115"/>
    </location>
</feature>
<dbReference type="GO" id="GO:0004407">
    <property type="term" value="F:histone deacetylase activity"/>
    <property type="evidence" value="ECO:0007669"/>
    <property type="project" value="TreeGrafter"/>
</dbReference>
<feature type="compositionally biased region" description="Basic and acidic residues" evidence="1">
    <location>
        <begin position="1008"/>
        <end position="1026"/>
    </location>
</feature>
<dbReference type="GO" id="GO:0010468">
    <property type="term" value="P:regulation of gene expression"/>
    <property type="evidence" value="ECO:0007669"/>
    <property type="project" value="UniProtKB-ARBA"/>
</dbReference>
<feature type="compositionally biased region" description="Polar residues" evidence="1">
    <location>
        <begin position="828"/>
        <end position="852"/>
    </location>
</feature>
<feature type="compositionally biased region" description="Polar residues" evidence="1">
    <location>
        <begin position="69"/>
        <end position="80"/>
    </location>
</feature>
<sequence>MQSPATTLPVRPSPPRRSQTAVNVIDEGDGLANSLRQLSLSGKTLSTPPKRPPSRHSCVLSTDARRPSRSPSQAQESRTASPPVVRCRASASSLRSLGNSASSARGSMSRRSSSAQVLSPTAARTVSACQDEEKPFVTANSLARNHFQAELAAHHGILSHLPTETIVVLNDAVYGHRFSRPRTSRSALSTIVERPERIKATVLGISTAYVRLGGRHEQGSSPIQADANTQALTGIPFRIHKTTRRLPLASPAVTNVHGTKWMEELKLMCDSAEAKLAMGGKELQRPDMNRGPDAEPPQKLHQGDLYLCSESLNAMQGALGAVCEAVDAVFTSSHRRAFVGARPPGHHCSASHPSGFCWVNNVHIGIMHAALTHGLTHAVIIDFDLHHGDGSQDITWKHNSRARLAAKNASAWKKTSIGYFSLHDINSYPCEYGDDEKVQNASLCIDNAHAQTVWNIHLQPWKTEQEFWRLYESKYTILLEKARSYLDNQAWRLKELGQVPKAAIFFSAGFDASEWESAGMQRHQVNVPTEFYARIAQDVVKIAAEQGLYVDGRVVSVLEGGYSDRALASGVMSHLSGLVGDQSPDNRPNGTAPLHRARNGACHMDRPLASLHAYDASWWTSGQLDKLENPPEPPSPPRKPRNTTPPTYCSPTQASTAKVVDPAKMRRSLSGLHSARPVERVPTPPPPQVSWVVAAHELSKLLIPSDRQTDSCKPEDLNAEATKARRDRQSNLMGVTAPPSEPPSRPTSRMALRERKTKPPTCVDEEFLEQHAKTRRKTVGVVPTSSTKTLSEDPPAIPNGSPGPAVRRASRRLSGESAAPDAARDGGSRSSKSNTTISRPTSAMSSRTQSTGKLAVKKTRTTAGARRDGTAKAASSPKKAAGPTQATKSQASSSRPSTATSVMSHDVGDAMENITSGMRKIRINLITGSQRETKAQARCEADKMATSQGNGNSSRLDPTAVKQHVMGVELTNHGVPLASSIPVVTQASTTNQGSTCSSLPDELAGVPERPHTPHDKTLTARRETPDARQSAAQAANLAEMPTPALSADGSDACFIPYQPAGPQPVAVEQQASLTWLPPNMSTPFTGTPVDTPNPAEKNGNLFRYTSGIPFAPAAQSSGTPAPLNGTMDAGEAKADNLTASVWEVPETPKK</sequence>
<feature type="region of interest" description="Disordered" evidence="1">
    <location>
        <begin position="578"/>
        <end position="597"/>
    </location>
</feature>
<evidence type="ECO:0000313" key="4">
    <source>
        <dbReference type="Proteomes" id="UP000226192"/>
    </source>
</evidence>
<dbReference type="PRINTS" id="PR01270">
    <property type="entry name" value="HDASUPER"/>
</dbReference>
<dbReference type="FunFam" id="3.40.800.20:FF:000011">
    <property type="entry name" value="Histone deacetylase HOS3"/>
    <property type="match status" value="1"/>
</dbReference>
<feature type="region of interest" description="Disordered" evidence="1">
    <location>
        <begin position="1111"/>
        <end position="1150"/>
    </location>
</feature>
<accession>A0A2C5XRB0</accession>
<comment type="caution">
    <text evidence="3">The sequence shown here is derived from an EMBL/GenBank/DDBJ whole genome shotgun (WGS) entry which is preliminary data.</text>
</comment>
<keyword evidence="4" id="KW-1185">Reference proteome</keyword>
<feature type="compositionally biased region" description="Low complexity" evidence="1">
    <location>
        <begin position="871"/>
        <end position="884"/>
    </location>
</feature>
<gene>
    <name evidence="3" type="ORF">CDD81_2572</name>
</gene>
<dbReference type="InterPro" id="IPR023801">
    <property type="entry name" value="His_deacetylse_dom"/>
</dbReference>
<evidence type="ECO:0000259" key="2">
    <source>
        <dbReference type="Pfam" id="PF00850"/>
    </source>
</evidence>
<feature type="region of interest" description="Disordered" evidence="1">
    <location>
        <begin position="624"/>
        <end position="663"/>
    </location>
</feature>
<dbReference type="InterPro" id="IPR037138">
    <property type="entry name" value="His_deacetylse_dom_sf"/>
</dbReference>
<feature type="compositionally biased region" description="Polar residues" evidence="1">
    <location>
        <begin position="885"/>
        <end position="903"/>
    </location>
</feature>
<feature type="compositionally biased region" description="Basic and acidic residues" evidence="1">
    <location>
        <begin position="720"/>
        <end position="729"/>
    </location>
</feature>
<dbReference type="InterPro" id="IPR053244">
    <property type="entry name" value="HDAC_HD_type_1"/>
</dbReference>
<dbReference type="OrthoDB" id="5232919at2759"/>
<dbReference type="PANTHER" id="PTHR47558">
    <property type="entry name" value="HISTONE DEACETYLASE HOS3"/>
    <property type="match status" value="1"/>
</dbReference>
<organism evidence="3 4">
    <name type="scientific">Ophiocordyceps australis</name>
    <dbReference type="NCBI Taxonomy" id="1399860"/>
    <lineage>
        <taxon>Eukaryota</taxon>
        <taxon>Fungi</taxon>
        <taxon>Dikarya</taxon>
        <taxon>Ascomycota</taxon>
        <taxon>Pezizomycotina</taxon>
        <taxon>Sordariomycetes</taxon>
        <taxon>Hypocreomycetidae</taxon>
        <taxon>Hypocreales</taxon>
        <taxon>Ophiocordycipitaceae</taxon>
        <taxon>Ophiocordyceps</taxon>
    </lineage>
</organism>
<dbReference type="STRING" id="1399860.A0A2C5XRB0"/>
<dbReference type="Pfam" id="PF00850">
    <property type="entry name" value="Hist_deacetyl"/>
    <property type="match status" value="1"/>
</dbReference>
<dbReference type="CDD" id="cd09998">
    <property type="entry name" value="HDAC_Hos3"/>
    <property type="match status" value="1"/>
</dbReference>